<name>A0ABQ5BW39_9ASTR</name>
<evidence type="ECO:0000313" key="3">
    <source>
        <dbReference type="Proteomes" id="UP001151760"/>
    </source>
</evidence>
<protein>
    <submittedName>
        <fullName evidence="2">Uncharacterized protein</fullName>
    </submittedName>
</protein>
<feature type="region of interest" description="Disordered" evidence="1">
    <location>
        <begin position="111"/>
        <end position="160"/>
    </location>
</feature>
<organism evidence="2 3">
    <name type="scientific">Tanacetum coccineum</name>
    <dbReference type="NCBI Taxonomy" id="301880"/>
    <lineage>
        <taxon>Eukaryota</taxon>
        <taxon>Viridiplantae</taxon>
        <taxon>Streptophyta</taxon>
        <taxon>Embryophyta</taxon>
        <taxon>Tracheophyta</taxon>
        <taxon>Spermatophyta</taxon>
        <taxon>Magnoliopsida</taxon>
        <taxon>eudicotyledons</taxon>
        <taxon>Gunneridae</taxon>
        <taxon>Pentapetalae</taxon>
        <taxon>asterids</taxon>
        <taxon>campanulids</taxon>
        <taxon>Asterales</taxon>
        <taxon>Asteraceae</taxon>
        <taxon>Asteroideae</taxon>
        <taxon>Anthemideae</taxon>
        <taxon>Anthemidinae</taxon>
        <taxon>Tanacetum</taxon>
    </lineage>
</organism>
<dbReference type="Proteomes" id="UP001151760">
    <property type="component" value="Unassembled WGS sequence"/>
</dbReference>
<sequence>MSADSAVTYTSVHSEARSWSIPSEDPYEEAARQLLEQAPHSPEYVPDPMELEDHVPVYIPEPEHSEDLVPAEDEAPTPLLPSFLYAMSAYSYLPYQPYIIYLYKLSFAPSDEEVEGPLKDQPLSADASPTALSPGYIADSDPEEDKEDPEEDPADHPADR</sequence>
<reference evidence="2" key="1">
    <citation type="journal article" date="2022" name="Int. J. Mol. Sci.">
        <title>Draft Genome of Tanacetum Coccineum: Genomic Comparison of Closely Related Tanacetum-Family Plants.</title>
        <authorList>
            <person name="Yamashiro T."/>
            <person name="Shiraishi A."/>
            <person name="Nakayama K."/>
            <person name="Satake H."/>
        </authorList>
    </citation>
    <scope>NUCLEOTIDE SEQUENCE</scope>
</reference>
<feature type="region of interest" description="Disordered" evidence="1">
    <location>
        <begin position="1"/>
        <end position="25"/>
    </location>
</feature>
<dbReference type="EMBL" id="BQNB010013527">
    <property type="protein sequence ID" value="GJT17079.1"/>
    <property type="molecule type" value="Genomic_DNA"/>
</dbReference>
<proteinExistence type="predicted"/>
<keyword evidence="3" id="KW-1185">Reference proteome</keyword>
<evidence type="ECO:0000313" key="2">
    <source>
        <dbReference type="EMBL" id="GJT17079.1"/>
    </source>
</evidence>
<comment type="caution">
    <text evidence="2">The sequence shown here is derived from an EMBL/GenBank/DDBJ whole genome shotgun (WGS) entry which is preliminary data.</text>
</comment>
<gene>
    <name evidence="2" type="ORF">Tco_0875785</name>
</gene>
<feature type="compositionally biased region" description="Acidic residues" evidence="1">
    <location>
        <begin position="140"/>
        <end position="153"/>
    </location>
</feature>
<evidence type="ECO:0000256" key="1">
    <source>
        <dbReference type="SAM" id="MobiDB-lite"/>
    </source>
</evidence>
<reference evidence="2" key="2">
    <citation type="submission" date="2022-01" db="EMBL/GenBank/DDBJ databases">
        <authorList>
            <person name="Yamashiro T."/>
            <person name="Shiraishi A."/>
            <person name="Satake H."/>
            <person name="Nakayama K."/>
        </authorList>
    </citation>
    <scope>NUCLEOTIDE SEQUENCE</scope>
</reference>
<feature type="compositionally biased region" description="Polar residues" evidence="1">
    <location>
        <begin position="1"/>
        <end position="13"/>
    </location>
</feature>
<accession>A0ABQ5BW39</accession>